<evidence type="ECO:0000256" key="1">
    <source>
        <dbReference type="SAM" id="Phobius"/>
    </source>
</evidence>
<keyword evidence="1" id="KW-0472">Membrane</keyword>
<dbReference type="OrthoDB" id="8547299at2"/>
<dbReference type="NCBIfam" id="TIGR02523">
    <property type="entry name" value="type_IV_pilV"/>
    <property type="match status" value="1"/>
</dbReference>
<keyword evidence="1" id="KW-0812">Transmembrane</keyword>
<accession>A0A0T5YXL4</accession>
<organism evidence="3 6">
    <name type="scientific">endosymbiont of Ridgeia piscesae</name>
    <dbReference type="NCBI Taxonomy" id="54398"/>
    <lineage>
        <taxon>Bacteria</taxon>
        <taxon>Pseudomonadati</taxon>
        <taxon>Pseudomonadota</taxon>
        <taxon>Gammaproteobacteria</taxon>
        <taxon>sulfur-oxidizing symbionts</taxon>
    </lineage>
</organism>
<dbReference type="Proteomes" id="UP000051634">
    <property type="component" value="Unassembled WGS sequence"/>
</dbReference>
<dbReference type="RefSeq" id="WP_057955439.1">
    <property type="nucleotide sequence ID" value="NZ_KQ556880.1"/>
</dbReference>
<dbReference type="Pfam" id="PF22150">
    <property type="entry name" value="Tt1218-like"/>
    <property type="match status" value="1"/>
</dbReference>
<dbReference type="NCBIfam" id="TIGR02532">
    <property type="entry name" value="IV_pilin_GFxxxE"/>
    <property type="match status" value="1"/>
</dbReference>
<evidence type="ECO:0000313" key="3">
    <source>
        <dbReference type="EMBL" id="KRT55380.1"/>
    </source>
</evidence>
<comment type="caution">
    <text evidence="3">The sequence shown here is derived from an EMBL/GenBank/DDBJ whole genome shotgun (WGS) entry which is preliminary data.</text>
</comment>
<sequence>MFKRNGKAYRRQRGFTLMEVLVTMVILSIGLLGVAGLQFRSLQGNVGGMEGTLATLMALDAADRLRANPAGVSAGSYDLAVADGSDPSCITSSCTAAQVAQYDIWQWRTERVSQLPQGQGVICLDSTPDDGTSAAEHACDGLNPNGVYAIKLWWDHDKDASLANDATPLRRYVLSLIP</sequence>
<evidence type="ECO:0000313" key="5">
    <source>
        <dbReference type="Proteomes" id="UP000051276"/>
    </source>
</evidence>
<proteinExistence type="predicted"/>
<evidence type="ECO:0000313" key="4">
    <source>
        <dbReference type="EMBL" id="KRT59786.1"/>
    </source>
</evidence>
<dbReference type="Proteomes" id="UP000051276">
    <property type="component" value="Unassembled WGS sequence"/>
</dbReference>
<keyword evidence="1" id="KW-1133">Transmembrane helix</keyword>
<dbReference type="EMBL" id="LMXI01000095">
    <property type="protein sequence ID" value="KRT59786.1"/>
    <property type="molecule type" value="Genomic_DNA"/>
</dbReference>
<dbReference type="InterPro" id="IPR012902">
    <property type="entry name" value="N_methyl_site"/>
</dbReference>
<dbReference type="Pfam" id="PF07963">
    <property type="entry name" value="N_methyl"/>
    <property type="match status" value="1"/>
</dbReference>
<dbReference type="STRING" id="54398.Ga0074115_11737"/>
<reference evidence="5 6" key="1">
    <citation type="submission" date="2015-11" db="EMBL/GenBank/DDBJ databases">
        <title>The genome of Candidatus Endoriftia persephone in Ridgeia piscesae and population structure of the North Eastern Pacific vestimentiferan symbionts.</title>
        <authorList>
            <person name="Perez M."/>
            <person name="Juniper K.S."/>
        </authorList>
    </citation>
    <scope>NUCLEOTIDE SEQUENCE [LARGE SCALE GENOMIC DNA]</scope>
    <source>
        <strain evidence="4">Ind10</strain>
        <strain evidence="3">Ind11</strain>
    </source>
</reference>
<protein>
    <submittedName>
        <fullName evidence="4">Type IV pilus assembly protein PilV</fullName>
    </submittedName>
    <submittedName>
        <fullName evidence="3">Type IV pilus modification protein PilV</fullName>
    </submittedName>
</protein>
<evidence type="ECO:0000313" key="6">
    <source>
        <dbReference type="Proteomes" id="UP000051634"/>
    </source>
</evidence>
<dbReference type="EMBL" id="LDXT01000080">
    <property type="protein sequence ID" value="KRT55380.1"/>
    <property type="molecule type" value="Genomic_DNA"/>
</dbReference>
<feature type="domain" description="Type IV pilin Tt1218-like" evidence="2">
    <location>
        <begin position="37"/>
        <end position="105"/>
    </location>
</feature>
<dbReference type="AlphaFoldDB" id="A0A0T5YXL4"/>
<evidence type="ECO:0000259" key="2">
    <source>
        <dbReference type="Pfam" id="PF22150"/>
    </source>
</evidence>
<keyword evidence="6" id="KW-1185">Reference proteome</keyword>
<feature type="transmembrane region" description="Helical" evidence="1">
    <location>
        <begin position="20"/>
        <end position="39"/>
    </location>
</feature>
<name>A0A0T5YXL4_9GAMM</name>
<dbReference type="InterPro" id="IPR013362">
    <property type="entry name" value="Pilus_4_PilV"/>
</dbReference>
<gene>
    <name evidence="3" type="ORF">Ga0074115_11737</name>
    <name evidence="4" type="ORF">Ga0076813_159927</name>
</gene>
<dbReference type="InterPro" id="IPR054402">
    <property type="entry name" value="Tt1218-like_dom"/>
</dbReference>